<evidence type="ECO:0000256" key="2">
    <source>
        <dbReference type="ARBA" id="ARBA00022980"/>
    </source>
</evidence>
<evidence type="ECO:0000256" key="4">
    <source>
        <dbReference type="RuleBase" id="RU364026"/>
    </source>
</evidence>
<name>A0A085MX59_9BILA</name>
<keyword evidence="2 4" id="KW-0689">Ribosomal protein</keyword>
<gene>
    <name evidence="6" type="ORF">M514_26007</name>
</gene>
<evidence type="ECO:0000256" key="5">
    <source>
        <dbReference type="SAM" id="MobiDB-lite"/>
    </source>
</evidence>
<protein>
    <recommendedName>
        <fullName evidence="4">60S ribosomal protein L29</fullName>
    </recommendedName>
</protein>
<dbReference type="PANTHER" id="PTHR12884">
    <property type="entry name" value="60S RIBOSOMAL PROTEIN L29"/>
    <property type="match status" value="1"/>
</dbReference>
<evidence type="ECO:0000256" key="1">
    <source>
        <dbReference type="ARBA" id="ARBA00010247"/>
    </source>
</evidence>
<dbReference type="GO" id="GO:0002181">
    <property type="term" value="P:cytoplasmic translation"/>
    <property type="evidence" value="ECO:0007669"/>
    <property type="project" value="TreeGrafter"/>
</dbReference>
<dbReference type="Pfam" id="PF01779">
    <property type="entry name" value="Ribosomal_L29e"/>
    <property type="match status" value="1"/>
</dbReference>
<keyword evidence="3 4" id="KW-0687">Ribonucleoprotein</keyword>
<dbReference type="Gene3D" id="6.10.140.1730">
    <property type="match status" value="1"/>
</dbReference>
<dbReference type="EMBL" id="KL367610">
    <property type="protein sequence ID" value="KFD61805.1"/>
    <property type="molecule type" value="Genomic_DNA"/>
</dbReference>
<evidence type="ECO:0000256" key="3">
    <source>
        <dbReference type="ARBA" id="ARBA00023274"/>
    </source>
</evidence>
<feature type="compositionally biased region" description="Basic residues" evidence="5">
    <location>
        <begin position="15"/>
        <end position="31"/>
    </location>
</feature>
<dbReference type="AlphaFoldDB" id="A0A085MX59"/>
<dbReference type="Proteomes" id="UP000030758">
    <property type="component" value="Unassembled WGS sequence"/>
</dbReference>
<dbReference type="GO" id="GO:0003735">
    <property type="term" value="F:structural constituent of ribosome"/>
    <property type="evidence" value="ECO:0007669"/>
    <property type="project" value="UniProtKB-UniRule"/>
</dbReference>
<feature type="region of interest" description="Disordered" evidence="5">
    <location>
        <begin position="1"/>
        <end position="33"/>
    </location>
</feature>
<evidence type="ECO:0000313" key="6">
    <source>
        <dbReference type="EMBL" id="KFD61805.1"/>
    </source>
</evidence>
<comment type="similarity">
    <text evidence="1 4">Belongs to the eukaryotic ribosomal protein eL29 family.</text>
</comment>
<dbReference type="InterPro" id="IPR002673">
    <property type="entry name" value="Ribosomal_eL29"/>
</dbReference>
<organism evidence="6">
    <name type="scientific">Trichuris suis</name>
    <name type="common">pig whipworm</name>
    <dbReference type="NCBI Taxonomy" id="68888"/>
    <lineage>
        <taxon>Eukaryota</taxon>
        <taxon>Metazoa</taxon>
        <taxon>Ecdysozoa</taxon>
        <taxon>Nematoda</taxon>
        <taxon>Enoplea</taxon>
        <taxon>Dorylaimia</taxon>
        <taxon>Trichinellida</taxon>
        <taxon>Trichuridae</taxon>
        <taxon>Trichuris</taxon>
    </lineage>
</organism>
<proteinExistence type="inferred from homology"/>
<dbReference type="OrthoDB" id="996720at2759"/>
<reference evidence="6" key="1">
    <citation type="journal article" date="2014" name="Nat. Genet.">
        <title>Genome and transcriptome of the porcine whipworm Trichuris suis.</title>
        <authorList>
            <person name="Jex A.R."/>
            <person name="Nejsum P."/>
            <person name="Schwarz E.M."/>
            <person name="Hu L."/>
            <person name="Young N.D."/>
            <person name="Hall R.S."/>
            <person name="Korhonen P.K."/>
            <person name="Liao S."/>
            <person name="Thamsborg S."/>
            <person name="Xia J."/>
            <person name="Xu P."/>
            <person name="Wang S."/>
            <person name="Scheerlinck J.P."/>
            <person name="Hofmann A."/>
            <person name="Sternberg P.W."/>
            <person name="Wang J."/>
            <person name="Gasser R.B."/>
        </authorList>
    </citation>
    <scope>NUCLEOTIDE SEQUENCE [LARGE SCALE GENOMIC DNA]</scope>
    <source>
        <strain evidence="6">DCEP-RM93F</strain>
    </source>
</reference>
<dbReference type="PANTHER" id="PTHR12884:SF0">
    <property type="entry name" value="60S RIBOSOMAL PROTEIN L29"/>
    <property type="match status" value="1"/>
</dbReference>
<sequence>MAKSKNHTNKNQNRKDHRNGIKRPRRYRQRSWKGVCPKFLKNLRFVRKGLRQKALRDKMDKRMAEKSQKIAEKTADNI</sequence>
<feature type="region of interest" description="Disordered" evidence="5">
    <location>
        <begin position="54"/>
        <end position="78"/>
    </location>
</feature>
<accession>A0A085MX59</accession>
<dbReference type="GO" id="GO:0022625">
    <property type="term" value="C:cytosolic large ribosomal subunit"/>
    <property type="evidence" value="ECO:0007669"/>
    <property type="project" value="TreeGrafter"/>
</dbReference>